<name>E6UFH7_RUMA7</name>
<gene>
    <name evidence="2" type="ordered locus">Rumal_1367</name>
</gene>
<evidence type="ECO:0000313" key="3">
    <source>
        <dbReference type="Proteomes" id="UP000006919"/>
    </source>
</evidence>
<protein>
    <submittedName>
        <fullName evidence="2">Uncharacterized protein</fullName>
    </submittedName>
</protein>
<evidence type="ECO:0000313" key="2">
    <source>
        <dbReference type="EMBL" id="ADU21881.1"/>
    </source>
</evidence>
<keyword evidence="1" id="KW-0812">Transmembrane</keyword>
<evidence type="ECO:0000256" key="1">
    <source>
        <dbReference type="SAM" id="Phobius"/>
    </source>
</evidence>
<dbReference type="EMBL" id="CP002403">
    <property type="protein sequence ID" value="ADU21881.1"/>
    <property type="molecule type" value="Genomic_DNA"/>
</dbReference>
<dbReference type="RefSeq" id="WP_013498050.1">
    <property type="nucleotide sequence ID" value="NC_014833.1"/>
</dbReference>
<dbReference type="KEGG" id="ral:Rumal_1367"/>
<dbReference type="HOGENOM" id="CLU_1676553_0_0_9"/>
<dbReference type="AlphaFoldDB" id="E6UFH7"/>
<keyword evidence="1" id="KW-0472">Membrane</keyword>
<organism evidence="2 3">
    <name type="scientific">Ruminococcus albus (strain ATCC 27210 / DSM 20455 / JCM 14654 / NCDO 2250 / 7)</name>
    <dbReference type="NCBI Taxonomy" id="697329"/>
    <lineage>
        <taxon>Bacteria</taxon>
        <taxon>Bacillati</taxon>
        <taxon>Bacillota</taxon>
        <taxon>Clostridia</taxon>
        <taxon>Eubacteriales</taxon>
        <taxon>Oscillospiraceae</taxon>
        <taxon>Ruminococcus</taxon>
    </lineage>
</organism>
<proteinExistence type="predicted"/>
<dbReference type="OrthoDB" id="9877476at2"/>
<keyword evidence="1" id="KW-1133">Transmembrane helix</keyword>
<dbReference type="Proteomes" id="UP000006919">
    <property type="component" value="Chromosome"/>
</dbReference>
<reference evidence="2 3" key="1">
    <citation type="journal article" date="2011" name="J. Bacteriol.">
        <title>Complete genome of the cellulolytic ruminal bacterium Ruminococcus albus 7.</title>
        <authorList>
            <person name="Suen G."/>
            <person name="Stevenson D.M."/>
            <person name="Bruce D.C."/>
            <person name="Chertkov O."/>
            <person name="Copeland A."/>
            <person name="Cheng J.F."/>
            <person name="Detter C."/>
            <person name="Detter J.C."/>
            <person name="Goodwin L.A."/>
            <person name="Han C.S."/>
            <person name="Hauser L.J."/>
            <person name="Ivanova N.N."/>
            <person name="Kyrpides N.C."/>
            <person name="Land M.L."/>
            <person name="Lapidus A."/>
            <person name="Lucas S."/>
            <person name="Ovchinnikova G."/>
            <person name="Pitluck S."/>
            <person name="Tapia R."/>
            <person name="Woyke T."/>
            <person name="Boyum J."/>
            <person name="Mead D."/>
            <person name="Weimer P.J."/>
        </authorList>
    </citation>
    <scope>NUCLEOTIDE SEQUENCE [LARGE SCALE GENOMIC DNA]</scope>
    <source>
        <strain evidence="3">ATCC 27210 / DSM 20455 / JCM 14654 / NCDO 2250 / 7</strain>
    </source>
</reference>
<sequence>MEKNMITDAFPNTDSRLDVDDMDQRSQKSNLWIWIVILIVWLPLLGYLAILFIFSPHTYHFFIDREKVSEEFNLDLTDDVKLVSYCDRSFLCVIDSELIVEVNDPEVFLKNNITCDIEKADPSSGDDYKYNKYATGIIHIRIEPYEDKYRVHLNYID</sequence>
<feature type="transmembrane region" description="Helical" evidence="1">
    <location>
        <begin position="31"/>
        <end position="54"/>
    </location>
</feature>
<accession>E6UFH7</accession>